<evidence type="ECO:0000313" key="3">
    <source>
        <dbReference type="EMBL" id="KAK8051038.1"/>
    </source>
</evidence>
<dbReference type="InterPro" id="IPR039634">
    <property type="entry name" value="Bul1-like"/>
</dbReference>
<organism evidence="3 4">
    <name type="scientific">Apiospora rasikravindrae</name>
    <dbReference type="NCBI Taxonomy" id="990691"/>
    <lineage>
        <taxon>Eukaryota</taxon>
        <taxon>Fungi</taxon>
        <taxon>Dikarya</taxon>
        <taxon>Ascomycota</taxon>
        <taxon>Pezizomycotina</taxon>
        <taxon>Sordariomycetes</taxon>
        <taxon>Xylariomycetidae</taxon>
        <taxon>Amphisphaeriales</taxon>
        <taxon>Apiosporaceae</taxon>
        <taxon>Apiospora</taxon>
    </lineage>
</organism>
<feature type="region of interest" description="Disordered" evidence="1">
    <location>
        <begin position="149"/>
        <end position="168"/>
    </location>
</feature>
<dbReference type="EMBL" id="JAQQWK010000002">
    <property type="protein sequence ID" value="KAK8051038.1"/>
    <property type="molecule type" value="Genomic_DNA"/>
</dbReference>
<evidence type="ECO:0000259" key="2">
    <source>
        <dbReference type="Pfam" id="PF14856"/>
    </source>
</evidence>
<reference evidence="3 4" key="1">
    <citation type="submission" date="2023-01" db="EMBL/GenBank/DDBJ databases">
        <title>Analysis of 21 Apiospora genomes using comparative genomics revels a genus with tremendous synthesis potential of carbohydrate active enzymes and secondary metabolites.</title>
        <authorList>
            <person name="Sorensen T."/>
        </authorList>
    </citation>
    <scope>NUCLEOTIDE SEQUENCE [LARGE SCALE GENOMIC DNA]</scope>
    <source>
        <strain evidence="3 4">CBS 33761</strain>
    </source>
</reference>
<sequence length="419" mass="44343">MSKTKSIRKSILSPKTGKVTLTASQPGAIMLSPDGSTATTTSARIDLRYEAFSSHSGHSPSTANLPRVTEVTSKISAMTFFGGSAIRDFPNMRNWVRTYGAEGRGSYTYNMALGSTAVGDSEWKQHSSAVARRDSGYCSDVAADSDHATSRRWSASSSSSSAKTKSPVYHTTSLQVPIQIPAHKKSFVPTFHSCIASRVYVLWLTVSVTSCGGSSTSKTTLAVPLQIGVEEPETSADDGEGPQAALVRGGHGGGRGRGAPPAPDPLRPRSRVRAACVAGVRGLGGVADGRDDSNPFIPPSPGLAAPKADCQALVRSHLSPQEADGEVWNIGHNHNLYQVAYGHCLFIISARVRAMTWPAKMGDGDVGLLVGQALKQFGNDTRLEASGTAKCRTENPLEGAGPLEAFWMIRNTPFTGPDW</sequence>
<dbReference type="Proteomes" id="UP001444661">
    <property type="component" value="Unassembled WGS sequence"/>
</dbReference>
<feature type="compositionally biased region" description="Low complexity" evidence="1">
    <location>
        <begin position="151"/>
        <end position="166"/>
    </location>
</feature>
<dbReference type="InterPro" id="IPR029226">
    <property type="entry name" value="Ecp2-like"/>
</dbReference>
<name>A0ABR1TWV3_9PEZI</name>
<accession>A0ABR1TWV3</accession>
<proteinExistence type="predicted"/>
<dbReference type="PANTHER" id="PTHR31904:SF1">
    <property type="entry name" value="BYPASS OF STOP CODON PROTEIN 5-RELATED"/>
    <property type="match status" value="1"/>
</dbReference>
<evidence type="ECO:0000256" key="1">
    <source>
        <dbReference type="SAM" id="MobiDB-lite"/>
    </source>
</evidence>
<dbReference type="PANTHER" id="PTHR31904">
    <property type="entry name" value="BYPASS OF STOP CODON PROTEIN 5-RELATED"/>
    <property type="match status" value="1"/>
</dbReference>
<keyword evidence="4" id="KW-1185">Reference proteome</keyword>
<evidence type="ECO:0000313" key="4">
    <source>
        <dbReference type="Proteomes" id="UP001444661"/>
    </source>
</evidence>
<dbReference type="Pfam" id="PF14856">
    <property type="entry name" value="Hce2"/>
    <property type="match status" value="1"/>
</dbReference>
<protein>
    <recommendedName>
        <fullName evidence="2">Ecp2 effector protein-like domain-containing protein</fullName>
    </recommendedName>
</protein>
<comment type="caution">
    <text evidence="3">The sequence shown here is derived from an EMBL/GenBank/DDBJ whole genome shotgun (WGS) entry which is preliminary data.</text>
</comment>
<gene>
    <name evidence="3" type="ORF">PG993_002423</name>
</gene>
<feature type="domain" description="Ecp2 effector protein-like" evidence="2">
    <location>
        <begin position="306"/>
        <end position="391"/>
    </location>
</feature>
<feature type="region of interest" description="Disordered" evidence="1">
    <location>
        <begin position="232"/>
        <end position="268"/>
    </location>
</feature>